<reference evidence="1" key="1">
    <citation type="submission" date="2021-03" db="EMBL/GenBank/DDBJ databases">
        <title>Comamonas denitrificans.</title>
        <authorList>
            <person name="Finster K."/>
        </authorList>
    </citation>
    <scope>NUCLEOTIDE SEQUENCE</scope>
    <source>
        <strain evidence="1">MM2021_4</strain>
    </source>
</reference>
<name>A0A939GXF2_9BURK</name>
<proteinExistence type="predicted"/>
<dbReference type="Proteomes" id="UP000664731">
    <property type="component" value="Unassembled WGS sequence"/>
</dbReference>
<evidence type="ECO:0000313" key="1">
    <source>
        <dbReference type="EMBL" id="MBO1250857.1"/>
    </source>
</evidence>
<gene>
    <name evidence="1" type="ORF">J1777_13675</name>
</gene>
<dbReference type="EMBL" id="JAFNME010000052">
    <property type="protein sequence ID" value="MBO1250857.1"/>
    <property type="molecule type" value="Genomic_DNA"/>
</dbReference>
<accession>A0A939GXF2</accession>
<dbReference type="AlphaFoldDB" id="A0A939GXF2"/>
<organism evidence="1 2">
    <name type="scientific">Comamonas denitrificans</name>
    <dbReference type="NCBI Taxonomy" id="117506"/>
    <lineage>
        <taxon>Bacteria</taxon>
        <taxon>Pseudomonadati</taxon>
        <taxon>Pseudomonadota</taxon>
        <taxon>Betaproteobacteria</taxon>
        <taxon>Burkholderiales</taxon>
        <taxon>Comamonadaceae</taxon>
        <taxon>Comamonas</taxon>
    </lineage>
</organism>
<comment type="caution">
    <text evidence="1">The sequence shown here is derived from an EMBL/GenBank/DDBJ whole genome shotgun (WGS) entry which is preliminary data.</text>
</comment>
<sequence length="71" mass="7877">MARVDPALAKFDSLPDAAHVRLPVVLALYACSRATAWRHVKAGLIPAPVKFSERITAWNVGVLRKHLMKMN</sequence>
<evidence type="ECO:0000313" key="2">
    <source>
        <dbReference type="Proteomes" id="UP000664731"/>
    </source>
</evidence>
<protein>
    <submittedName>
        <fullName evidence="1">Transcriptional regulator</fullName>
    </submittedName>
</protein>
<keyword evidence="2" id="KW-1185">Reference proteome</keyword>